<dbReference type="Gene3D" id="3.30.470.20">
    <property type="entry name" value="ATP-grasp fold, B domain"/>
    <property type="match status" value="1"/>
</dbReference>
<keyword evidence="1" id="KW-0067">ATP-binding</keyword>
<feature type="domain" description="ATP-grasp" evidence="2">
    <location>
        <begin position="127"/>
        <end position="318"/>
    </location>
</feature>
<dbReference type="GO" id="GO:0046872">
    <property type="term" value="F:metal ion binding"/>
    <property type="evidence" value="ECO:0007669"/>
    <property type="project" value="InterPro"/>
</dbReference>
<evidence type="ECO:0000259" key="2">
    <source>
        <dbReference type="PROSITE" id="PS50975"/>
    </source>
</evidence>
<dbReference type="SUPFAM" id="SSF56059">
    <property type="entry name" value="Glutathione synthetase ATP-binding domain-like"/>
    <property type="match status" value="1"/>
</dbReference>
<dbReference type="InterPro" id="IPR011761">
    <property type="entry name" value="ATP-grasp"/>
</dbReference>
<proteinExistence type="predicted"/>
<keyword evidence="4" id="KW-1185">Reference proteome</keyword>
<dbReference type="AlphaFoldDB" id="A0A7X9S1U9"/>
<protein>
    <recommendedName>
        <fullName evidence="2">ATP-grasp domain-containing protein</fullName>
    </recommendedName>
</protein>
<comment type="caution">
    <text evidence="3">The sequence shown here is derived from an EMBL/GenBank/DDBJ whole genome shotgun (WGS) entry which is preliminary data.</text>
</comment>
<keyword evidence="1" id="KW-0547">Nucleotide-binding</keyword>
<name>A0A7X9S1U9_9BACT</name>
<dbReference type="PROSITE" id="PS50975">
    <property type="entry name" value="ATP_GRASP"/>
    <property type="match status" value="1"/>
</dbReference>
<dbReference type="Proteomes" id="UP000576082">
    <property type="component" value="Unassembled WGS sequence"/>
</dbReference>
<evidence type="ECO:0000313" key="3">
    <source>
        <dbReference type="EMBL" id="NME72842.1"/>
    </source>
</evidence>
<gene>
    <name evidence="3" type="ORF">HHU12_33100</name>
</gene>
<evidence type="ECO:0000256" key="1">
    <source>
        <dbReference type="PROSITE-ProRule" id="PRU00409"/>
    </source>
</evidence>
<dbReference type="EMBL" id="JABANE010000220">
    <property type="protein sequence ID" value="NME72842.1"/>
    <property type="molecule type" value="Genomic_DNA"/>
</dbReference>
<reference evidence="3 4" key="1">
    <citation type="submission" date="2020-04" db="EMBL/GenBank/DDBJ databases">
        <title>Flammeovirga sp. SR4, a novel species isolated from seawater.</title>
        <authorList>
            <person name="Wang X."/>
        </authorList>
    </citation>
    <scope>NUCLEOTIDE SEQUENCE [LARGE SCALE GENOMIC DNA]</scope>
    <source>
        <strain evidence="3 4">ATCC 23126</strain>
    </source>
</reference>
<dbReference type="GO" id="GO:0005524">
    <property type="term" value="F:ATP binding"/>
    <property type="evidence" value="ECO:0007669"/>
    <property type="project" value="UniProtKB-UniRule"/>
</dbReference>
<accession>A0A7X9S1U9</accession>
<organism evidence="3 4">
    <name type="scientific">Flammeovirga aprica JL-4</name>
    <dbReference type="NCBI Taxonomy" id="694437"/>
    <lineage>
        <taxon>Bacteria</taxon>
        <taxon>Pseudomonadati</taxon>
        <taxon>Bacteroidota</taxon>
        <taxon>Cytophagia</taxon>
        <taxon>Cytophagales</taxon>
        <taxon>Flammeovirgaceae</taxon>
        <taxon>Flammeovirga</taxon>
    </lineage>
</organism>
<evidence type="ECO:0000313" key="4">
    <source>
        <dbReference type="Proteomes" id="UP000576082"/>
    </source>
</evidence>
<dbReference type="RefSeq" id="WP_169661009.1">
    <property type="nucleotide sequence ID" value="NZ_JABANE010000220.1"/>
</dbReference>
<sequence>MILILSYDEYEQGTDPVIDWLIYKEADYIKITIKDIVNNRSKFLIDINNKRLLINDIDYTDRINVIWYRRFEAHLGLQVENTNHLHQINHEIKYEVEDTITFLKRVFDDKVWMPHYNSISLKKPEVTLLSEQFGLRTPKSIITNNKSDLVKFKKTLDNELVIKPIRHSSYFIEDDYAYSIYTQKLNDLSDIPEQFNLTLFQECIERKYEIRVFYLDGKFYSTAILVNNDTENIDIKKYFKSEIINWVPYQLPPEYEAQLDDFMRSINLNTGSLDVIKTQDDEYIMLEINPVGQYSAPGFRCNYYLDEKIADWLIENDEKETVSI</sequence>